<accession>A0A7G5IJC4</accession>
<protein>
    <submittedName>
        <fullName evidence="2">Pyridoxamine 5'-phosphate oxidase family protein</fullName>
    </submittedName>
</protein>
<dbReference type="Pfam" id="PF16242">
    <property type="entry name" value="Pyrid_ox_like"/>
    <property type="match status" value="1"/>
</dbReference>
<sequence>MSDHEDIDRIFAMAGKIRTAMLVTRGAEGPHARPMSAIVKADERLVWFLTSADSAKEWEIEADGTSAVTFSDGGNNHVAFTGHSTVVSDRATVKRLWSTAAQAFYPQGPDDPGIVALRFEPAIGEMWDGPTMIVSLARMAAAVITGTSADNMGDDVSARIN</sequence>
<dbReference type="InterPro" id="IPR038725">
    <property type="entry name" value="YdaG_split_barrel_FMN-bd"/>
</dbReference>
<organism evidence="2 3">
    <name type="scientific">Sandaracinobacteroides saxicola</name>
    <dbReference type="NCBI Taxonomy" id="2759707"/>
    <lineage>
        <taxon>Bacteria</taxon>
        <taxon>Pseudomonadati</taxon>
        <taxon>Pseudomonadota</taxon>
        <taxon>Alphaproteobacteria</taxon>
        <taxon>Sphingomonadales</taxon>
        <taxon>Sphingosinicellaceae</taxon>
        <taxon>Sandaracinobacteroides</taxon>
    </lineage>
</organism>
<feature type="domain" description="General stress protein FMN-binding split barrel" evidence="1">
    <location>
        <begin position="6"/>
        <end position="150"/>
    </location>
</feature>
<dbReference type="AlphaFoldDB" id="A0A7G5IJC4"/>
<evidence type="ECO:0000313" key="2">
    <source>
        <dbReference type="EMBL" id="QMW23466.1"/>
    </source>
</evidence>
<evidence type="ECO:0000259" key="1">
    <source>
        <dbReference type="Pfam" id="PF16242"/>
    </source>
</evidence>
<name>A0A7G5IJC4_9SPHN</name>
<proteinExistence type="predicted"/>
<dbReference type="EMBL" id="CP059851">
    <property type="protein sequence ID" value="QMW23466.1"/>
    <property type="molecule type" value="Genomic_DNA"/>
</dbReference>
<evidence type="ECO:0000313" key="3">
    <source>
        <dbReference type="Proteomes" id="UP000515292"/>
    </source>
</evidence>
<dbReference type="PANTHER" id="PTHR34818">
    <property type="entry name" value="PROTEIN BLI-3"/>
    <property type="match status" value="1"/>
</dbReference>
<gene>
    <name evidence="2" type="ORF">H3309_02885</name>
</gene>
<dbReference type="InterPro" id="IPR052917">
    <property type="entry name" value="Stress-Dev_Protein"/>
</dbReference>
<dbReference type="Proteomes" id="UP000515292">
    <property type="component" value="Chromosome"/>
</dbReference>
<keyword evidence="3" id="KW-1185">Reference proteome</keyword>
<dbReference type="KEGG" id="sand:H3309_02885"/>
<reference evidence="2 3" key="1">
    <citation type="submission" date="2020-07" db="EMBL/GenBank/DDBJ databases">
        <title>Complete genome sequence for Sandaracinobacter sp. M6.</title>
        <authorList>
            <person name="Tang Y."/>
            <person name="Liu Q."/>
            <person name="Guo Z."/>
            <person name="Lei P."/>
            <person name="Huang B."/>
        </authorList>
    </citation>
    <scope>NUCLEOTIDE SEQUENCE [LARGE SCALE GENOMIC DNA]</scope>
    <source>
        <strain evidence="2 3">M6</strain>
    </source>
</reference>
<dbReference type="RefSeq" id="WP_182297289.1">
    <property type="nucleotide sequence ID" value="NZ_CP059851.1"/>
</dbReference>
<dbReference type="InterPro" id="IPR012349">
    <property type="entry name" value="Split_barrel_FMN-bd"/>
</dbReference>
<dbReference type="SUPFAM" id="SSF50475">
    <property type="entry name" value="FMN-binding split barrel"/>
    <property type="match status" value="1"/>
</dbReference>
<dbReference type="Gene3D" id="2.30.110.10">
    <property type="entry name" value="Electron Transport, Fmn-binding Protein, Chain A"/>
    <property type="match status" value="1"/>
</dbReference>
<dbReference type="PANTHER" id="PTHR34818:SF1">
    <property type="entry name" value="PROTEIN BLI-3"/>
    <property type="match status" value="1"/>
</dbReference>